<proteinExistence type="predicted"/>
<comment type="caution">
    <text evidence="1">The sequence shown here is derived from an EMBL/GenBank/DDBJ whole genome shotgun (WGS) entry which is preliminary data.</text>
</comment>
<dbReference type="EMBL" id="JAAYSM010000388">
    <property type="protein sequence ID" value="NLJ19338.1"/>
    <property type="molecule type" value="Genomic_DNA"/>
</dbReference>
<reference evidence="1 2" key="1">
    <citation type="journal article" date="2020" name="Biotechnol. Biofuels">
        <title>New insights from the biogas microbiome by comprehensive genome-resolved metagenomics of nearly 1600 species originating from multiple anaerobic digesters.</title>
        <authorList>
            <person name="Campanaro S."/>
            <person name="Treu L."/>
            <person name="Rodriguez-R L.M."/>
            <person name="Kovalovszki A."/>
            <person name="Ziels R.M."/>
            <person name="Maus I."/>
            <person name="Zhu X."/>
            <person name="Kougias P.G."/>
            <person name="Basile A."/>
            <person name="Luo G."/>
            <person name="Schluter A."/>
            <person name="Konstantinidis K.T."/>
            <person name="Angelidaki I."/>
        </authorList>
    </citation>
    <scope>NUCLEOTIDE SEQUENCE [LARGE SCALE GENOMIC DNA]</scope>
    <source>
        <strain evidence="1">AS23ysBPME_34</strain>
    </source>
</reference>
<gene>
    <name evidence="1" type="ORF">GX355_10830</name>
</gene>
<dbReference type="Proteomes" id="UP000541058">
    <property type="component" value="Unassembled WGS sequence"/>
</dbReference>
<protein>
    <recommendedName>
        <fullName evidence="3">DUF2007 domain-containing protein</fullName>
    </recommendedName>
</protein>
<evidence type="ECO:0000313" key="1">
    <source>
        <dbReference type="EMBL" id="NLJ19338.1"/>
    </source>
</evidence>
<name>A0A7X8C5G9_9LACT</name>
<dbReference type="AlphaFoldDB" id="A0A7X8C5G9"/>
<evidence type="ECO:0008006" key="3">
    <source>
        <dbReference type="Google" id="ProtNLM"/>
    </source>
</evidence>
<dbReference type="RefSeq" id="WP_276649827.1">
    <property type="nucleotide sequence ID" value="NZ_JAAYSM010000388.1"/>
</dbReference>
<accession>A0A7X8C5G9</accession>
<sequence>MELVHIQSGGKLDISLLKGILEENGIKTIVKSNHGQGFVIRAGNLFEEYHLFVQAENEVSAKELASLYSK</sequence>
<evidence type="ECO:0000313" key="2">
    <source>
        <dbReference type="Proteomes" id="UP000541058"/>
    </source>
</evidence>
<organism evidence="1 2">
    <name type="scientific">Globicatella sulfidifaciens</name>
    <dbReference type="NCBI Taxonomy" id="136093"/>
    <lineage>
        <taxon>Bacteria</taxon>
        <taxon>Bacillati</taxon>
        <taxon>Bacillota</taxon>
        <taxon>Bacilli</taxon>
        <taxon>Lactobacillales</taxon>
        <taxon>Aerococcaceae</taxon>
        <taxon>Globicatella</taxon>
    </lineage>
</organism>